<keyword evidence="1" id="KW-0812">Transmembrane</keyword>
<organism evidence="2 3">
    <name type="scientific">Gigaspora rosea</name>
    <dbReference type="NCBI Taxonomy" id="44941"/>
    <lineage>
        <taxon>Eukaryota</taxon>
        <taxon>Fungi</taxon>
        <taxon>Fungi incertae sedis</taxon>
        <taxon>Mucoromycota</taxon>
        <taxon>Glomeromycotina</taxon>
        <taxon>Glomeromycetes</taxon>
        <taxon>Diversisporales</taxon>
        <taxon>Gigasporaceae</taxon>
        <taxon>Gigaspora</taxon>
    </lineage>
</organism>
<proteinExistence type="predicted"/>
<name>A0A397W6U3_9GLOM</name>
<protein>
    <submittedName>
        <fullName evidence="2">Uncharacterized protein</fullName>
    </submittedName>
</protein>
<sequence length="80" mass="9253">MYEGKLDLTNRLEANIFGEVEVSDGDRVRFFESKVENQDFGEFRMLVFEIGNWAFFTLIGSTVTKSPVIALRLCGYSYKR</sequence>
<accession>A0A397W6U3</accession>
<keyword evidence="1" id="KW-0472">Membrane</keyword>
<dbReference type="AlphaFoldDB" id="A0A397W6U3"/>
<keyword evidence="3" id="KW-1185">Reference proteome</keyword>
<evidence type="ECO:0000313" key="2">
    <source>
        <dbReference type="EMBL" id="RIB29811.1"/>
    </source>
</evidence>
<feature type="transmembrane region" description="Helical" evidence="1">
    <location>
        <begin position="53"/>
        <end position="74"/>
    </location>
</feature>
<gene>
    <name evidence="2" type="ORF">C2G38_2154492</name>
</gene>
<dbReference type="Proteomes" id="UP000266673">
    <property type="component" value="Unassembled WGS sequence"/>
</dbReference>
<reference evidence="2 3" key="1">
    <citation type="submission" date="2018-06" db="EMBL/GenBank/DDBJ databases">
        <title>Comparative genomics reveals the genomic features of Rhizophagus irregularis, R. cerebriforme, R. diaphanum and Gigaspora rosea, and their symbiotic lifestyle signature.</title>
        <authorList>
            <person name="Morin E."/>
            <person name="San Clemente H."/>
            <person name="Chen E.C.H."/>
            <person name="De La Providencia I."/>
            <person name="Hainaut M."/>
            <person name="Kuo A."/>
            <person name="Kohler A."/>
            <person name="Murat C."/>
            <person name="Tang N."/>
            <person name="Roy S."/>
            <person name="Loubradou J."/>
            <person name="Henrissat B."/>
            <person name="Grigoriev I.V."/>
            <person name="Corradi N."/>
            <person name="Roux C."/>
            <person name="Martin F.M."/>
        </authorList>
    </citation>
    <scope>NUCLEOTIDE SEQUENCE [LARGE SCALE GENOMIC DNA]</scope>
    <source>
        <strain evidence="2 3">DAOM 194757</strain>
    </source>
</reference>
<keyword evidence="1" id="KW-1133">Transmembrane helix</keyword>
<comment type="caution">
    <text evidence="2">The sequence shown here is derived from an EMBL/GenBank/DDBJ whole genome shotgun (WGS) entry which is preliminary data.</text>
</comment>
<dbReference type="EMBL" id="QKWP01000029">
    <property type="protein sequence ID" value="RIB29811.1"/>
    <property type="molecule type" value="Genomic_DNA"/>
</dbReference>
<evidence type="ECO:0000313" key="3">
    <source>
        <dbReference type="Proteomes" id="UP000266673"/>
    </source>
</evidence>
<evidence type="ECO:0000256" key="1">
    <source>
        <dbReference type="SAM" id="Phobius"/>
    </source>
</evidence>